<sequence length="116" mass="12560">MGTFGALIEQINKLFEGTGISDEDQINVFESVMRHAQAHEQLQREAVANGPLDFSSSPTLVETVEELIYTAGEGHQQAANVLLELGGPEKIVEVLLAAGLQNRLRDQAQLDAMGND</sequence>
<evidence type="ECO:0000313" key="1">
    <source>
        <dbReference type="EMBL" id="QCY47741.1"/>
    </source>
</evidence>
<dbReference type="Proteomes" id="UP000307000">
    <property type="component" value="Chromosome"/>
</dbReference>
<keyword evidence="1" id="KW-0540">Nuclease</keyword>
<keyword evidence="1" id="KW-0378">Hydrolase</keyword>
<dbReference type="AlphaFoldDB" id="A0A5B7WUI3"/>
<proteinExistence type="predicted"/>
<reference evidence="1 2" key="1">
    <citation type="submission" date="2018-12" db="EMBL/GenBank/DDBJ databases">
        <title>Complete Genome Sequence of Glutamicibacter creatinolyticus strain LGCM259,isolated from an abscess of a 12-year-old mare in Italy.</title>
        <authorList>
            <person name="Santos R.G."/>
            <person name="Silva A.L."/>
            <person name="Seyffert N."/>
            <person name="Castro T.L.P."/>
            <person name="Attili A.R."/>
            <person name="Rifici C."/>
            <person name="Mazzullo G."/>
            <person name="Brenig B."/>
            <person name="Venanzi F."/>
            <person name="Azevedo V."/>
        </authorList>
    </citation>
    <scope>NUCLEOTIDE SEQUENCE [LARGE SCALE GENOMIC DNA]</scope>
    <source>
        <strain evidence="1 2">LGCM 259</strain>
    </source>
</reference>
<protein>
    <submittedName>
        <fullName evidence="1">Type I restriction endonuclease subunit R</fullName>
    </submittedName>
</protein>
<keyword evidence="1" id="KW-0255">Endonuclease</keyword>
<evidence type="ECO:0000313" key="2">
    <source>
        <dbReference type="Proteomes" id="UP000307000"/>
    </source>
</evidence>
<gene>
    <name evidence="1" type="ORF">GcLGCM259_2026</name>
</gene>
<organism evidence="1 2">
    <name type="scientific">Glutamicibacter creatinolyticus</name>
    <dbReference type="NCBI Taxonomy" id="162496"/>
    <lineage>
        <taxon>Bacteria</taxon>
        <taxon>Bacillati</taxon>
        <taxon>Actinomycetota</taxon>
        <taxon>Actinomycetes</taxon>
        <taxon>Micrococcales</taxon>
        <taxon>Micrococcaceae</taxon>
        <taxon>Glutamicibacter</taxon>
    </lineage>
</organism>
<dbReference type="GO" id="GO:0004519">
    <property type="term" value="F:endonuclease activity"/>
    <property type="evidence" value="ECO:0007669"/>
    <property type="project" value="UniProtKB-KW"/>
</dbReference>
<dbReference type="KEGG" id="gcr:GcLGCM259_2026"/>
<keyword evidence="2" id="KW-1185">Reference proteome</keyword>
<dbReference type="EMBL" id="CP034412">
    <property type="protein sequence ID" value="QCY47741.1"/>
    <property type="molecule type" value="Genomic_DNA"/>
</dbReference>
<accession>A0A5B7WUI3</accession>
<name>A0A5B7WUI3_9MICC</name>